<evidence type="ECO:0000313" key="1">
    <source>
        <dbReference type="EMBL" id="TSJ78502.1"/>
    </source>
</evidence>
<proteinExistence type="predicted"/>
<dbReference type="RefSeq" id="WP_144228843.1">
    <property type="nucleotide sequence ID" value="NZ_CBCRVV010000024.1"/>
</dbReference>
<dbReference type="Proteomes" id="UP000315648">
    <property type="component" value="Unassembled WGS sequence"/>
</dbReference>
<name>A0A556QPH6_9BACT</name>
<evidence type="ECO:0000313" key="2">
    <source>
        <dbReference type="Proteomes" id="UP000315648"/>
    </source>
</evidence>
<organism evidence="1 2">
    <name type="scientific">Rariglobus hedericola</name>
    <dbReference type="NCBI Taxonomy" id="2597822"/>
    <lineage>
        <taxon>Bacteria</taxon>
        <taxon>Pseudomonadati</taxon>
        <taxon>Verrucomicrobiota</taxon>
        <taxon>Opitutia</taxon>
        <taxon>Opitutales</taxon>
        <taxon>Opitutaceae</taxon>
        <taxon>Rariglobus</taxon>
    </lineage>
</organism>
<dbReference type="AlphaFoldDB" id="A0A556QPH6"/>
<keyword evidence="2" id="KW-1185">Reference proteome</keyword>
<accession>A0A556QPH6</accession>
<dbReference type="EMBL" id="VMBG01000001">
    <property type="protein sequence ID" value="TSJ78502.1"/>
    <property type="molecule type" value="Genomic_DNA"/>
</dbReference>
<comment type="caution">
    <text evidence="1">The sequence shown here is derived from an EMBL/GenBank/DDBJ whole genome shotgun (WGS) entry which is preliminary data.</text>
</comment>
<gene>
    <name evidence="1" type="ORF">FPL22_04160</name>
</gene>
<sequence>MSVQNRVCLLNKPAHRWALYELSEKKHWAGVALGGTTLWVASASVALAERLFSLTLVRFI</sequence>
<protein>
    <submittedName>
        <fullName evidence="1">Uncharacterized protein</fullName>
    </submittedName>
</protein>
<reference evidence="1 2" key="1">
    <citation type="submission" date="2019-07" db="EMBL/GenBank/DDBJ databases">
        <title>Description of 53C-WASEF.</title>
        <authorList>
            <person name="Pitt A."/>
            <person name="Hahn M.W."/>
        </authorList>
    </citation>
    <scope>NUCLEOTIDE SEQUENCE [LARGE SCALE GENOMIC DNA]</scope>
    <source>
        <strain evidence="1 2">53C-WASEF</strain>
    </source>
</reference>